<evidence type="ECO:0000256" key="3">
    <source>
        <dbReference type="SAM" id="MobiDB-lite"/>
    </source>
</evidence>
<feature type="region of interest" description="Disordered" evidence="3">
    <location>
        <begin position="223"/>
        <end position="251"/>
    </location>
</feature>
<evidence type="ECO:0000313" key="6">
    <source>
        <dbReference type="Proteomes" id="UP000039865"/>
    </source>
</evidence>
<name>A0A078B568_STYLE</name>
<evidence type="ECO:0000259" key="4">
    <source>
        <dbReference type="Pfam" id="PF08585"/>
    </source>
</evidence>
<dbReference type="GO" id="GO:0000724">
    <property type="term" value="P:double-strand break repair via homologous recombination"/>
    <property type="evidence" value="ECO:0007669"/>
    <property type="project" value="TreeGrafter"/>
</dbReference>
<dbReference type="PANTHER" id="PTHR14790">
    <property type="entry name" value="RECQ-MEDIATED GENOME INSTABILITY PROTEIN 1 RMI1"/>
    <property type="match status" value="1"/>
</dbReference>
<dbReference type="InParanoid" id="A0A078B568"/>
<dbReference type="Pfam" id="PF08585">
    <property type="entry name" value="RMI1_N_C"/>
    <property type="match status" value="1"/>
</dbReference>
<dbReference type="Gene3D" id="2.40.50.770">
    <property type="entry name" value="RecQ-mediated genome instability protein Rmi1, C-terminal domain"/>
    <property type="match status" value="1"/>
</dbReference>
<dbReference type="Proteomes" id="UP000039865">
    <property type="component" value="Unassembled WGS sequence"/>
</dbReference>
<organism evidence="5 6">
    <name type="scientific">Stylonychia lemnae</name>
    <name type="common">Ciliate</name>
    <dbReference type="NCBI Taxonomy" id="5949"/>
    <lineage>
        <taxon>Eukaryota</taxon>
        <taxon>Sar</taxon>
        <taxon>Alveolata</taxon>
        <taxon>Ciliophora</taxon>
        <taxon>Intramacronucleata</taxon>
        <taxon>Spirotrichea</taxon>
        <taxon>Stichotrichia</taxon>
        <taxon>Sporadotrichida</taxon>
        <taxon>Oxytrichidae</taxon>
        <taxon>Stylonychinae</taxon>
        <taxon>Stylonychia</taxon>
    </lineage>
</organism>
<protein>
    <recommendedName>
        <fullName evidence="2">RecQ-mediated genome instability protein 1</fullName>
    </recommendedName>
</protein>
<dbReference type="GO" id="GO:0016604">
    <property type="term" value="C:nuclear body"/>
    <property type="evidence" value="ECO:0007669"/>
    <property type="project" value="TreeGrafter"/>
</dbReference>
<accession>A0A078B568</accession>
<dbReference type="GO" id="GO:0000712">
    <property type="term" value="P:resolution of meiotic recombination intermediates"/>
    <property type="evidence" value="ECO:0007669"/>
    <property type="project" value="TreeGrafter"/>
</dbReference>
<evidence type="ECO:0000256" key="1">
    <source>
        <dbReference type="ARBA" id="ARBA00006395"/>
    </source>
</evidence>
<dbReference type="InterPro" id="IPR042470">
    <property type="entry name" value="RMI1_N_C_sf"/>
</dbReference>
<evidence type="ECO:0000313" key="5">
    <source>
        <dbReference type="EMBL" id="CDW88392.1"/>
    </source>
</evidence>
<feature type="domain" description="RecQ mediated genome instability protein 1 OB-fold" evidence="4">
    <location>
        <begin position="72"/>
        <end position="193"/>
    </location>
</feature>
<dbReference type="PANTHER" id="PTHR14790:SF15">
    <property type="entry name" value="RECQ-MEDIATED GENOME INSTABILITY PROTEIN 1"/>
    <property type="match status" value="1"/>
</dbReference>
<sequence length="277" mass="33107">MQYFQDNLLYPTQKWLSGEVRRRNFSDATGEQQLNQKLEKLKEYYVQQDICTVQDWDSIPKKQRLVSYKFEDEGIMVQVQRMLNIGMPQKNQEEDLNNSDNEGENDDYKLEKFENKYLEATKQDRKRNNKEQNRMLKFLLCDGKIDVLAVELEKIYAINLDNTLPGSKLRLKGRVEIKRGTYLLRSENIEVIWNNKEGGFRTLGNVSFNNITEGLLNPKSFEKKGMLQKRKTQENKENEDQVKQESERQFKQQMDDMMMQNQRNFKGNYEYQDQDYI</sequence>
<gene>
    <name evidence="5" type="primary">Contig14649.g15608</name>
    <name evidence="5" type="ORF">STYLEM_17513</name>
</gene>
<comment type="similarity">
    <text evidence="1">Belongs to the RMI1 family.</text>
</comment>
<dbReference type="GO" id="GO:0031422">
    <property type="term" value="C:RecQ family helicase-topoisomerase III complex"/>
    <property type="evidence" value="ECO:0007669"/>
    <property type="project" value="TreeGrafter"/>
</dbReference>
<dbReference type="InterPro" id="IPR013894">
    <property type="entry name" value="RMI1_OB"/>
</dbReference>
<proteinExistence type="inferred from homology"/>
<dbReference type="OrthoDB" id="341511at2759"/>
<dbReference type="AlphaFoldDB" id="A0A078B568"/>
<evidence type="ECO:0000256" key="2">
    <source>
        <dbReference type="ARBA" id="ARBA00018987"/>
    </source>
</evidence>
<dbReference type="EMBL" id="CCKQ01016513">
    <property type="protein sequence ID" value="CDW88392.1"/>
    <property type="molecule type" value="Genomic_DNA"/>
</dbReference>
<keyword evidence="6" id="KW-1185">Reference proteome</keyword>
<reference evidence="5 6" key="1">
    <citation type="submission" date="2014-06" db="EMBL/GenBank/DDBJ databases">
        <authorList>
            <person name="Swart Estienne"/>
        </authorList>
    </citation>
    <scope>NUCLEOTIDE SEQUENCE [LARGE SCALE GENOMIC DNA]</scope>
    <source>
        <strain evidence="5 6">130c</strain>
    </source>
</reference>